<keyword evidence="3" id="KW-0808">Transferase</keyword>
<evidence type="ECO:0000256" key="1">
    <source>
        <dbReference type="SAM" id="MobiDB-lite"/>
    </source>
</evidence>
<dbReference type="Gene3D" id="3.30.70.270">
    <property type="match status" value="1"/>
</dbReference>
<comment type="caution">
    <text evidence="3">The sequence shown here is derived from an EMBL/GenBank/DDBJ whole genome shotgun (WGS) entry which is preliminary data.</text>
</comment>
<feature type="domain" description="Reverse transcriptase" evidence="2">
    <location>
        <begin position="1"/>
        <end position="173"/>
    </location>
</feature>
<gene>
    <name evidence="3" type="ORF">WNY59_15930</name>
</gene>
<sequence length="237" mass="27062">MKRKVAELYEFEKFIYHFQDGSHVKALHSHRKNSFFCRVDIERFFYCIQRNRVKRALKTIGVHKAEAFAKWSTVKNPYPEGGYVLPYGFIQSPILATLVLTTSAVGNYLRSLNPAIITVSVYMDDICLSSQDEAALWVAFDDLKTTMDAAGFSLNADKTREPASSIDIFNCSLEKANSDVLENRIEEFYAVERSEESIAAFETYVDIVKSHTWRSTRKKKRKPYARAARKKAASSVS</sequence>
<dbReference type="GO" id="GO:0003964">
    <property type="term" value="F:RNA-directed DNA polymerase activity"/>
    <property type="evidence" value="ECO:0007669"/>
    <property type="project" value="UniProtKB-KW"/>
</dbReference>
<dbReference type="InterPro" id="IPR043502">
    <property type="entry name" value="DNA/RNA_pol_sf"/>
</dbReference>
<accession>A0ABU9TAB9</accession>
<keyword evidence="3" id="KW-0695">RNA-directed DNA polymerase</keyword>
<feature type="region of interest" description="Disordered" evidence="1">
    <location>
        <begin position="217"/>
        <end position="237"/>
    </location>
</feature>
<evidence type="ECO:0000313" key="4">
    <source>
        <dbReference type="Proteomes" id="UP001477870"/>
    </source>
</evidence>
<protein>
    <submittedName>
        <fullName evidence="3">Reverse transcriptase domain-containing protein</fullName>
    </submittedName>
</protein>
<organism evidence="3 4">
    <name type="scientific">Ahrensia kielensis</name>
    <dbReference type="NCBI Taxonomy" id="76980"/>
    <lineage>
        <taxon>Bacteria</taxon>
        <taxon>Pseudomonadati</taxon>
        <taxon>Pseudomonadota</taxon>
        <taxon>Alphaproteobacteria</taxon>
        <taxon>Hyphomicrobiales</taxon>
        <taxon>Ahrensiaceae</taxon>
        <taxon>Ahrensia</taxon>
    </lineage>
</organism>
<dbReference type="PROSITE" id="PS50878">
    <property type="entry name" value="RT_POL"/>
    <property type="match status" value="1"/>
</dbReference>
<name>A0ABU9TAB9_9HYPH</name>
<dbReference type="SUPFAM" id="SSF56672">
    <property type="entry name" value="DNA/RNA polymerases"/>
    <property type="match status" value="1"/>
</dbReference>
<dbReference type="Proteomes" id="UP001477870">
    <property type="component" value="Unassembled WGS sequence"/>
</dbReference>
<dbReference type="EMBL" id="JBBMQO010000010">
    <property type="protein sequence ID" value="MEM5503077.1"/>
    <property type="molecule type" value="Genomic_DNA"/>
</dbReference>
<keyword evidence="4" id="KW-1185">Reference proteome</keyword>
<dbReference type="InterPro" id="IPR000477">
    <property type="entry name" value="RT_dom"/>
</dbReference>
<keyword evidence="3" id="KW-0548">Nucleotidyltransferase</keyword>
<dbReference type="Pfam" id="PF00078">
    <property type="entry name" value="RVT_1"/>
    <property type="match status" value="1"/>
</dbReference>
<evidence type="ECO:0000259" key="2">
    <source>
        <dbReference type="PROSITE" id="PS50878"/>
    </source>
</evidence>
<dbReference type="InterPro" id="IPR043128">
    <property type="entry name" value="Rev_trsase/Diguanyl_cyclase"/>
</dbReference>
<evidence type="ECO:0000313" key="3">
    <source>
        <dbReference type="EMBL" id="MEM5503077.1"/>
    </source>
</evidence>
<reference evidence="3 4" key="1">
    <citation type="submission" date="2024-03" db="EMBL/GenBank/DDBJ databases">
        <title>Community enrichment and isolation of bacterial strains for fucoidan degradation.</title>
        <authorList>
            <person name="Sichert A."/>
        </authorList>
    </citation>
    <scope>NUCLEOTIDE SEQUENCE [LARGE SCALE GENOMIC DNA]</scope>
    <source>
        <strain evidence="3 4">AS62</strain>
    </source>
</reference>
<proteinExistence type="predicted"/>